<dbReference type="Proteomes" id="UP000185999">
    <property type="component" value="Unassembled WGS sequence"/>
</dbReference>
<gene>
    <name evidence="2" type="ORF">SAMN05421760_104131</name>
</gene>
<evidence type="ECO:0000313" key="3">
    <source>
        <dbReference type="Proteomes" id="UP000185999"/>
    </source>
</evidence>
<evidence type="ECO:0000313" key="2">
    <source>
        <dbReference type="EMBL" id="SIS74657.1"/>
    </source>
</evidence>
<evidence type="ECO:0000256" key="1">
    <source>
        <dbReference type="SAM" id="SignalP"/>
    </source>
</evidence>
<feature type="signal peptide" evidence="1">
    <location>
        <begin position="1"/>
        <end position="25"/>
    </location>
</feature>
<organism evidence="2 3">
    <name type="scientific">Neptunomonas antarctica</name>
    <dbReference type="NCBI Taxonomy" id="619304"/>
    <lineage>
        <taxon>Bacteria</taxon>
        <taxon>Pseudomonadati</taxon>
        <taxon>Pseudomonadota</taxon>
        <taxon>Gammaproteobacteria</taxon>
        <taxon>Oceanospirillales</taxon>
        <taxon>Oceanospirillaceae</taxon>
        <taxon>Neptunomonas</taxon>
    </lineage>
</organism>
<keyword evidence="1" id="KW-0732">Signal</keyword>
<name>A0A1N7LLH3_9GAMM</name>
<dbReference type="STRING" id="619304.SAMN05421760_104131"/>
<evidence type="ECO:0008006" key="4">
    <source>
        <dbReference type="Google" id="ProtNLM"/>
    </source>
</evidence>
<dbReference type="OrthoDB" id="1188513at2"/>
<feature type="chain" id="PRO_5009943343" description="Porin" evidence="1">
    <location>
        <begin position="26"/>
        <end position="403"/>
    </location>
</feature>
<keyword evidence="3" id="KW-1185">Reference proteome</keyword>
<dbReference type="EMBL" id="FTOE01000004">
    <property type="protein sequence ID" value="SIS74657.1"/>
    <property type="molecule type" value="Genomic_DNA"/>
</dbReference>
<dbReference type="AlphaFoldDB" id="A0A1N7LLH3"/>
<dbReference type="RefSeq" id="WP_054341554.1">
    <property type="nucleotide sequence ID" value="NZ_FTOE01000004.1"/>
</dbReference>
<proteinExistence type="predicted"/>
<sequence length="403" mass="46152">MSLHRGNQYLTGLGLILALTAPTCAAVEFESYGKATTELRLFTEGAQFTDQSYNSNTSLSVEPTLFWHWNDNQDSLSFKPFLRIDQHDDERTHADIREFSWNHQGEDWELRSGIRKVFWGVTEFQHLVDVINQSDAVEDIDGEDKLGQPMINLSFVKEWGIVDLYLLPGFRERTFPGKQGRLRTELYVDQDQALFEAGNEALHTDFAVRWNHFVGDFDLGAYWFRGTNRDPILQIGTNGSDMVLVPYYEQMNQFGFDAQATLDSWLWKAEAIWRETDTQRYWATQAGFEYTFYAIHDSNADLGVLLEYGWDQRGKDANAIFQNDVSIGARLTLNDAASTEFLAGIIHDLDYGSSSFQVEASRRIGNKWKVSLDGRFFSAEDARDPLSTLGNDSHIQISAERYF</sequence>
<reference evidence="3" key="1">
    <citation type="submission" date="2017-01" db="EMBL/GenBank/DDBJ databases">
        <authorList>
            <person name="Varghese N."/>
            <person name="Submissions S."/>
        </authorList>
    </citation>
    <scope>NUCLEOTIDE SEQUENCE [LARGE SCALE GENOMIC DNA]</scope>
    <source>
        <strain evidence="3">DSM 22306</strain>
    </source>
</reference>
<protein>
    <recommendedName>
        <fullName evidence="4">Porin</fullName>
    </recommendedName>
</protein>
<accession>A0A1N7LLH3</accession>